<gene>
    <name evidence="2" type="ORF">DEVEQU_02872</name>
</gene>
<dbReference type="OrthoDB" id="8593648at2"/>
<reference evidence="2 3" key="1">
    <citation type="submission" date="2018-12" db="EMBL/GenBank/DDBJ databases">
        <authorList>
            <person name="Criscuolo A."/>
        </authorList>
    </citation>
    <scope>NUCLEOTIDE SEQUENCE [LARGE SCALE GENOMIC DNA]</scope>
    <source>
        <strain evidence="2">ACIP1116281</strain>
    </source>
</reference>
<dbReference type="InterPro" id="IPR000182">
    <property type="entry name" value="GNAT_dom"/>
</dbReference>
<dbReference type="InterPro" id="IPR051822">
    <property type="entry name" value="Glycosyl_Hydrolase_84"/>
</dbReference>
<dbReference type="Proteomes" id="UP000268844">
    <property type="component" value="Unassembled WGS sequence"/>
</dbReference>
<dbReference type="GO" id="GO:0016747">
    <property type="term" value="F:acyltransferase activity, transferring groups other than amino-acyl groups"/>
    <property type="evidence" value="ECO:0007669"/>
    <property type="project" value="InterPro"/>
</dbReference>
<dbReference type="PANTHER" id="PTHR13170">
    <property type="entry name" value="O-GLCNACASE"/>
    <property type="match status" value="1"/>
</dbReference>
<evidence type="ECO:0000259" key="1">
    <source>
        <dbReference type="PROSITE" id="PS51186"/>
    </source>
</evidence>
<dbReference type="Gene3D" id="3.40.630.30">
    <property type="match status" value="1"/>
</dbReference>
<dbReference type="Pfam" id="PF00583">
    <property type="entry name" value="Acetyltransf_1"/>
    <property type="match status" value="1"/>
</dbReference>
<keyword evidence="3" id="KW-1185">Reference proteome</keyword>
<dbReference type="SUPFAM" id="SSF55729">
    <property type="entry name" value="Acyl-CoA N-acyltransferases (Nat)"/>
    <property type="match status" value="1"/>
</dbReference>
<evidence type="ECO:0000313" key="3">
    <source>
        <dbReference type="Proteomes" id="UP000268844"/>
    </source>
</evidence>
<keyword evidence="2" id="KW-0808">Transferase</keyword>
<organism evidence="2 3">
    <name type="scientific">Devosia equisanguinis</name>
    <dbReference type="NCBI Taxonomy" id="2490941"/>
    <lineage>
        <taxon>Bacteria</taxon>
        <taxon>Pseudomonadati</taxon>
        <taxon>Pseudomonadota</taxon>
        <taxon>Alphaproteobacteria</taxon>
        <taxon>Hyphomicrobiales</taxon>
        <taxon>Devosiaceae</taxon>
        <taxon>Devosia</taxon>
    </lineage>
</organism>
<name>A0A447IE41_9HYPH</name>
<dbReference type="RefSeq" id="WP_126151263.1">
    <property type="nucleotide sequence ID" value="NZ_JBHTMH010000001.1"/>
</dbReference>
<dbReference type="CDD" id="cd04301">
    <property type="entry name" value="NAT_SF"/>
    <property type="match status" value="1"/>
</dbReference>
<proteinExistence type="predicted"/>
<dbReference type="PANTHER" id="PTHR13170:SF16">
    <property type="entry name" value="PROTEIN O-GLCNACASE"/>
    <property type="match status" value="1"/>
</dbReference>
<protein>
    <submittedName>
        <fullName evidence="2">Acetyltransferase (GNAT) family protein</fullName>
    </submittedName>
</protein>
<accession>A0A447IE41</accession>
<dbReference type="EMBL" id="UZWD01000035">
    <property type="protein sequence ID" value="VDS05729.1"/>
    <property type="molecule type" value="Genomic_DNA"/>
</dbReference>
<dbReference type="InterPro" id="IPR016181">
    <property type="entry name" value="Acyl_CoA_acyltransferase"/>
</dbReference>
<dbReference type="AlphaFoldDB" id="A0A447IE41"/>
<dbReference type="PROSITE" id="PS51186">
    <property type="entry name" value="GNAT"/>
    <property type="match status" value="1"/>
</dbReference>
<evidence type="ECO:0000313" key="2">
    <source>
        <dbReference type="EMBL" id="VDS05729.1"/>
    </source>
</evidence>
<sequence length="197" mass="21748">MVELRPYRSDDLEALYHICLVTGDSGRDASPLHNHPKLIGHLYAAPYAVIEPDQVLVAEDDLGVAGYIVGTYDTDRFAQKLEDQWWPALRAQYAAVEDLTEADSRRVAAIIKPHRTPAELVARFPAHIHMNLLPRLRGQKVGTRLLQRWVEEARAAGVPGIHLGANSGNSGGIAFWKSGGFIEQQVVGTTAWFGMDI</sequence>
<feature type="domain" description="N-acetyltransferase" evidence="1">
    <location>
        <begin position="2"/>
        <end position="197"/>
    </location>
</feature>